<keyword evidence="1" id="KW-0472">Membrane</keyword>
<accession>A0ABT5X2P0</accession>
<comment type="caution">
    <text evidence="2">The sequence shown here is derived from an EMBL/GenBank/DDBJ whole genome shotgun (WGS) entry which is preliminary data.</text>
</comment>
<name>A0ABT5X2P0_9ENTE</name>
<dbReference type="EMBL" id="JAPDSH010000006">
    <property type="protein sequence ID" value="MDF0480276.1"/>
    <property type="molecule type" value="Genomic_DNA"/>
</dbReference>
<organism evidence="2 3">
    <name type="scientific">Vagococcus proximus</name>
    <dbReference type="NCBI Taxonomy" id="2991417"/>
    <lineage>
        <taxon>Bacteria</taxon>
        <taxon>Bacillati</taxon>
        <taxon>Bacillota</taxon>
        <taxon>Bacilli</taxon>
        <taxon>Lactobacillales</taxon>
        <taxon>Enterococcaceae</taxon>
        <taxon>Vagococcus</taxon>
    </lineage>
</organism>
<feature type="transmembrane region" description="Helical" evidence="1">
    <location>
        <begin position="6"/>
        <end position="25"/>
    </location>
</feature>
<keyword evidence="1" id="KW-1133">Transmembrane helix</keyword>
<evidence type="ECO:0000313" key="2">
    <source>
        <dbReference type="EMBL" id="MDF0480276.1"/>
    </source>
</evidence>
<dbReference type="Proteomes" id="UP001147148">
    <property type="component" value="Unassembled WGS sequence"/>
</dbReference>
<keyword evidence="1" id="KW-0812">Transmembrane</keyword>
<protein>
    <submittedName>
        <fullName evidence="2">Phage holin family protein</fullName>
    </submittedName>
</protein>
<dbReference type="Pfam" id="PF16079">
    <property type="entry name" value="Phage_holin_5_2"/>
    <property type="match status" value="1"/>
</dbReference>
<feature type="transmembrane region" description="Helical" evidence="1">
    <location>
        <begin position="37"/>
        <end position="54"/>
    </location>
</feature>
<dbReference type="RefSeq" id="WP_275471861.1">
    <property type="nucleotide sequence ID" value="NZ_JAPDSH010000006.1"/>
</dbReference>
<evidence type="ECO:0000313" key="3">
    <source>
        <dbReference type="Proteomes" id="UP001147148"/>
    </source>
</evidence>
<sequence length="90" mass="10012">MDFMSLIVEEGYVMVPVLWIIGYAVKRSDVLDDKYILPLLIVISVCFTPCLLGGYVPLNFVQAILVAGGAVLIDQVKKQTTRPLVKNKEE</sequence>
<proteinExistence type="predicted"/>
<evidence type="ECO:0000256" key="1">
    <source>
        <dbReference type="SAM" id="Phobius"/>
    </source>
</evidence>
<reference evidence="2" key="1">
    <citation type="submission" date="2022-10" db="EMBL/GenBank/DDBJ databases">
        <title>Vagococcus sp. isolated from poultry meat.</title>
        <authorList>
            <person name="Johansson P."/>
            <person name="Bjorkroth J."/>
        </authorList>
    </citation>
    <scope>NUCLEOTIDE SEQUENCE</scope>
    <source>
        <strain evidence="2">PNs007</strain>
    </source>
</reference>
<dbReference type="InterPro" id="IPR032111">
    <property type="entry name" value="Clostridium_phage_holin"/>
</dbReference>
<gene>
    <name evidence="2" type="ORF">OL233_08265</name>
</gene>
<keyword evidence="3" id="KW-1185">Reference proteome</keyword>